<dbReference type="InterPro" id="IPR002219">
    <property type="entry name" value="PKC_DAG/PE"/>
</dbReference>
<feature type="region of interest" description="Disordered" evidence="6">
    <location>
        <begin position="558"/>
        <end position="577"/>
    </location>
</feature>
<dbReference type="PROSITE" id="PS51741">
    <property type="entry name" value="F_BAR"/>
    <property type="match status" value="1"/>
</dbReference>
<dbReference type="GO" id="GO:0046872">
    <property type="term" value="F:metal ion binding"/>
    <property type="evidence" value="ECO:0007669"/>
    <property type="project" value="UniProtKB-KW"/>
</dbReference>
<protein>
    <recommendedName>
        <fullName evidence="12">FCH-domain-containing protein</fullName>
    </recommendedName>
</protein>
<dbReference type="Gene3D" id="3.30.60.20">
    <property type="match status" value="1"/>
</dbReference>
<dbReference type="Pfam" id="PF14604">
    <property type="entry name" value="SH3_9"/>
    <property type="match status" value="2"/>
</dbReference>
<dbReference type="InterPro" id="IPR031160">
    <property type="entry name" value="F_BAR_dom"/>
</dbReference>
<accession>A0A1Y1ZZN4</accession>
<dbReference type="InterPro" id="IPR036028">
    <property type="entry name" value="SH3-like_dom_sf"/>
</dbReference>
<dbReference type="InterPro" id="IPR027267">
    <property type="entry name" value="AH/BAR_dom_sf"/>
</dbReference>
<dbReference type="SMART" id="SM00109">
    <property type="entry name" value="C1"/>
    <property type="match status" value="1"/>
</dbReference>
<keyword evidence="1 4" id="KW-0728">SH3 domain</keyword>
<keyword evidence="2" id="KW-0479">Metal-binding</keyword>
<dbReference type="PROSITE" id="PS50002">
    <property type="entry name" value="SH3"/>
    <property type="match status" value="1"/>
</dbReference>
<dbReference type="PANTHER" id="PTHR15735:SF21">
    <property type="entry name" value="PROTEIN NERVOUS WRECK"/>
    <property type="match status" value="1"/>
</dbReference>
<dbReference type="PROSITE" id="PS00479">
    <property type="entry name" value="ZF_DAG_PE_1"/>
    <property type="match status" value="1"/>
</dbReference>
<evidence type="ECO:0000256" key="6">
    <source>
        <dbReference type="SAM" id="MobiDB-lite"/>
    </source>
</evidence>
<comment type="caution">
    <text evidence="10">The sequence shown here is derived from an EMBL/GenBank/DDBJ whole genome shotgun (WGS) entry which is preliminary data.</text>
</comment>
<feature type="region of interest" description="Disordered" evidence="6">
    <location>
        <begin position="186"/>
        <end position="219"/>
    </location>
</feature>
<dbReference type="PANTHER" id="PTHR15735">
    <property type="entry name" value="FCH AND DOUBLE SH3 DOMAINS PROTEIN"/>
    <property type="match status" value="1"/>
</dbReference>
<evidence type="ECO:0000259" key="9">
    <source>
        <dbReference type="PROSITE" id="PS51741"/>
    </source>
</evidence>
<sequence>MTYGESFKEFQDKTIIDNYITSNINFLYDFREYLKERVNLEKNFAKDSSNLIQKYTQKFEKKRAQSVCYTPSTPNPSNDLNNLSPLKEGSIASPDATSPATPTTPGNANDYSYMIAWKSILNQMEAISKARITFSEKVTDNIIEKLKQQVAIKDEERKKYLLYHKNILNEIDKTNNEKQNARKKYIESTDVMSNHQKKLTKQDSSVNEGDKNNDKGKKKMEKLNDVIESAQIDINNKKNLYILSLEGLNTMKRKIRNEFIPEIYNNLQDTQESLIRDFQTFSREYIRLEQNLSDDIKSSFDITNNNINSINPGNDNNIFENENKKEYVPEEDEKYQGVGDNNGEFVITDKSSIFLSNTSASLQSQLEELSAKFCEYKREYDQFMSTYGNYVNDPTKMDAEGMRSKKSELLYNMHMSEIPIIINQSKIESISNAIGNDVKYNSHNFKSVLLINSTHCDYCQEKLRGKAIQCKDCSFTCHPKCEENVPRRCTGIKMDRKVLRIGTMADSKDSSLASPLFVRTPSVANSEALNPDMVSSPVSANNFTSPLTNDSTNKIEEDENEKVEIQEVPEQPKPNSTSKQMCAIFEYQPQNNDEVALSMNEKVEVIEDEVDGWVKVKTEKGEGFVPSSYIAPIKTALYSYEPDKDDEIAINEGDSVVVLGKEDAGWLKIKKGSLEGIVPESYIDM</sequence>
<dbReference type="SUPFAM" id="SSF50044">
    <property type="entry name" value="SH3-domain"/>
    <property type="match status" value="2"/>
</dbReference>
<dbReference type="AlphaFoldDB" id="A0A1Y1ZZN4"/>
<dbReference type="EMBL" id="MCOG01000340">
    <property type="protein sequence ID" value="ORY15517.1"/>
    <property type="molecule type" value="Genomic_DNA"/>
</dbReference>
<dbReference type="Proteomes" id="UP000193920">
    <property type="component" value="Unassembled WGS sequence"/>
</dbReference>
<feature type="domain" description="SH3" evidence="7">
    <location>
        <begin position="576"/>
        <end position="635"/>
    </location>
</feature>
<dbReference type="SMART" id="SM00326">
    <property type="entry name" value="SH3"/>
    <property type="match status" value="2"/>
</dbReference>
<keyword evidence="11" id="KW-1185">Reference proteome</keyword>
<reference evidence="10 11" key="1">
    <citation type="submission" date="2016-08" db="EMBL/GenBank/DDBJ databases">
        <title>A Parts List for Fungal Cellulosomes Revealed by Comparative Genomics.</title>
        <authorList>
            <consortium name="DOE Joint Genome Institute"/>
            <person name="Haitjema C.H."/>
            <person name="Gilmore S.P."/>
            <person name="Henske J.K."/>
            <person name="Solomon K.V."/>
            <person name="De Groot R."/>
            <person name="Kuo A."/>
            <person name="Mondo S.J."/>
            <person name="Salamov A.A."/>
            <person name="Labutti K."/>
            <person name="Zhao Z."/>
            <person name="Chiniquy J."/>
            <person name="Barry K."/>
            <person name="Brewer H.M."/>
            <person name="Purvine S.O."/>
            <person name="Wright A.T."/>
            <person name="Boxma B."/>
            <person name="Van Alen T."/>
            <person name="Hackstein J.H."/>
            <person name="Baker S.E."/>
            <person name="Grigoriev I.V."/>
            <person name="O'Malley M.A."/>
        </authorList>
    </citation>
    <scope>NUCLEOTIDE SEQUENCE [LARGE SCALE GENOMIC DNA]</scope>
    <source>
        <strain evidence="10 11">G1</strain>
    </source>
</reference>
<keyword evidence="5" id="KW-0175">Coiled coil</keyword>
<dbReference type="SUPFAM" id="SSF103657">
    <property type="entry name" value="BAR/IMD domain-like"/>
    <property type="match status" value="1"/>
</dbReference>
<feature type="domain" description="F-BAR" evidence="9">
    <location>
        <begin position="1"/>
        <end position="315"/>
    </location>
</feature>
<evidence type="ECO:0000259" key="7">
    <source>
        <dbReference type="PROSITE" id="PS50002"/>
    </source>
</evidence>
<organism evidence="10 11">
    <name type="scientific">Neocallimastix californiae</name>
    <dbReference type="NCBI Taxonomy" id="1754190"/>
    <lineage>
        <taxon>Eukaryota</taxon>
        <taxon>Fungi</taxon>
        <taxon>Fungi incertae sedis</taxon>
        <taxon>Chytridiomycota</taxon>
        <taxon>Chytridiomycota incertae sedis</taxon>
        <taxon>Neocallimastigomycetes</taxon>
        <taxon>Neocallimastigales</taxon>
        <taxon>Neocallimastigaceae</taxon>
        <taxon>Neocallimastix</taxon>
    </lineage>
</organism>
<dbReference type="Gene3D" id="1.20.1270.60">
    <property type="entry name" value="Arfaptin homology (AH) domain/BAR domain"/>
    <property type="match status" value="1"/>
</dbReference>
<evidence type="ECO:0008006" key="12">
    <source>
        <dbReference type="Google" id="ProtNLM"/>
    </source>
</evidence>
<feature type="compositionally biased region" description="Low complexity" evidence="6">
    <location>
        <begin position="70"/>
        <end position="105"/>
    </location>
</feature>
<feature type="domain" description="Phorbol-ester/DAG-type" evidence="8">
    <location>
        <begin position="442"/>
        <end position="489"/>
    </location>
</feature>
<evidence type="ECO:0000256" key="1">
    <source>
        <dbReference type="ARBA" id="ARBA00022443"/>
    </source>
</evidence>
<evidence type="ECO:0000256" key="3">
    <source>
        <dbReference type="ARBA" id="ARBA00022833"/>
    </source>
</evidence>
<feature type="region of interest" description="Disordered" evidence="6">
    <location>
        <begin position="528"/>
        <end position="552"/>
    </location>
</feature>
<dbReference type="Pfam" id="PF00130">
    <property type="entry name" value="C1_1"/>
    <property type="match status" value="1"/>
</dbReference>
<feature type="region of interest" description="Disordered" evidence="6">
    <location>
        <begin position="67"/>
        <end position="105"/>
    </location>
</feature>
<evidence type="ECO:0000259" key="8">
    <source>
        <dbReference type="PROSITE" id="PS50081"/>
    </source>
</evidence>
<dbReference type="InterPro" id="IPR001452">
    <property type="entry name" value="SH3_domain"/>
</dbReference>
<evidence type="ECO:0000313" key="11">
    <source>
        <dbReference type="Proteomes" id="UP000193920"/>
    </source>
</evidence>
<dbReference type="Gene3D" id="2.30.30.40">
    <property type="entry name" value="SH3 Domains"/>
    <property type="match status" value="2"/>
</dbReference>
<proteinExistence type="predicted"/>
<dbReference type="STRING" id="1754190.A0A1Y1ZZN4"/>
<keyword evidence="3" id="KW-0862">Zinc</keyword>
<evidence type="ECO:0000256" key="4">
    <source>
        <dbReference type="PROSITE-ProRule" id="PRU00192"/>
    </source>
</evidence>
<feature type="compositionally biased region" description="Basic and acidic residues" evidence="6">
    <location>
        <begin position="208"/>
        <end position="219"/>
    </location>
</feature>
<dbReference type="CDD" id="cd20824">
    <property type="entry name" value="C1_SpBZZ1-like"/>
    <property type="match status" value="1"/>
</dbReference>
<feature type="compositionally biased region" description="Polar residues" evidence="6">
    <location>
        <begin position="536"/>
        <end position="552"/>
    </location>
</feature>
<gene>
    <name evidence="10" type="ORF">LY90DRAFT_677541</name>
</gene>
<dbReference type="OrthoDB" id="2146662at2759"/>
<name>A0A1Y1ZZN4_9FUNG</name>
<dbReference type="SUPFAM" id="SSF57889">
    <property type="entry name" value="Cysteine-rich domain"/>
    <property type="match status" value="1"/>
</dbReference>
<evidence type="ECO:0000256" key="2">
    <source>
        <dbReference type="ARBA" id="ARBA00022723"/>
    </source>
</evidence>
<dbReference type="InterPro" id="IPR046349">
    <property type="entry name" value="C1-like_sf"/>
</dbReference>
<evidence type="ECO:0000256" key="5">
    <source>
        <dbReference type="PROSITE-ProRule" id="PRU01077"/>
    </source>
</evidence>
<evidence type="ECO:0000313" key="10">
    <source>
        <dbReference type="EMBL" id="ORY15517.1"/>
    </source>
</evidence>
<dbReference type="PROSITE" id="PS50081">
    <property type="entry name" value="ZF_DAG_PE_2"/>
    <property type="match status" value="1"/>
</dbReference>